<proteinExistence type="predicted"/>
<dbReference type="VEuPathDB" id="FungiDB:H257_17669"/>
<dbReference type="AlphaFoldDB" id="A0A397A448"/>
<evidence type="ECO:0000256" key="1">
    <source>
        <dbReference type="SAM" id="MobiDB-lite"/>
    </source>
</evidence>
<evidence type="ECO:0000313" key="4">
    <source>
        <dbReference type="Proteomes" id="UP000266239"/>
    </source>
</evidence>
<accession>A0A397A448</accession>
<organism evidence="3 4">
    <name type="scientific">Aphanomyces astaci</name>
    <name type="common">Crayfish plague agent</name>
    <dbReference type="NCBI Taxonomy" id="112090"/>
    <lineage>
        <taxon>Eukaryota</taxon>
        <taxon>Sar</taxon>
        <taxon>Stramenopiles</taxon>
        <taxon>Oomycota</taxon>
        <taxon>Saprolegniomycetes</taxon>
        <taxon>Saprolegniales</taxon>
        <taxon>Verrucalvaceae</taxon>
        <taxon>Aphanomyces</taxon>
    </lineage>
</organism>
<reference evidence="3 4" key="1">
    <citation type="submission" date="2018-08" db="EMBL/GenBank/DDBJ databases">
        <title>Aphanomyces genome sequencing and annotation.</title>
        <authorList>
            <person name="Minardi D."/>
            <person name="Oidtmann B."/>
            <person name="Van Der Giezen M."/>
            <person name="Studholme D.J."/>
        </authorList>
    </citation>
    <scope>NUCLEOTIDE SEQUENCE [LARGE SCALE GENOMIC DNA]</scope>
    <source>
        <strain evidence="3 4">Yx</strain>
    </source>
</reference>
<evidence type="ECO:0000259" key="2">
    <source>
        <dbReference type="Pfam" id="PF00850"/>
    </source>
</evidence>
<feature type="domain" description="Histone deacetylase" evidence="2">
    <location>
        <begin position="330"/>
        <end position="676"/>
    </location>
</feature>
<dbReference type="PANTHER" id="PTHR10625:SF26">
    <property type="entry name" value="HISTONE DEACETYLASE DOMAIN-CONTAINING PROTEIN"/>
    <property type="match status" value="1"/>
</dbReference>
<dbReference type="GO" id="GO:0000118">
    <property type="term" value="C:histone deacetylase complex"/>
    <property type="evidence" value="ECO:0007669"/>
    <property type="project" value="TreeGrafter"/>
</dbReference>
<gene>
    <name evidence="3" type="ORF">DYB25_011606</name>
</gene>
<protein>
    <recommendedName>
        <fullName evidence="2">Histone deacetylase domain-containing protein</fullName>
    </recommendedName>
</protein>
<feature type="compositionally biased region" description="Basic and acidic residues" evidence="1">
    <location>
        <begin position="733"/>
        <end position="747"/>
    </location>
</feature>
<sequence>FQCAQKVKPMADGNLQHDVANAEPATETRESDGEYEDGGSATSMYAEFWMHDLVELGNVDVLKAALDEDEEGFLVSLKEVDDMGCTPLHTAVMHPVESVLSFLFTFGPEALGLETACNGTPLIHLVLRMCTFAEHRAVLLPILRVLLTYDTFMATAIHGKDDVGNTIFHVAAMANVLDVFVQLEPSVAALEVRNRVSERPLHIAIKFRSSHVLQSLVHDHHVDIAAPTSFGMTPLHQAAASPDAAAILPVLDPDWHTSTCKNGLNQTPLDVYIATTQHRLPGTSCGFLYHPDAMEHLPMAGHVRGKDEPPPENFERMKSLVSPGLGILRTAEFKSSPVTWSHDIPKADIADVLRIHDVAYVEKLKTLCGRVPIDVPAEELSAYCLDADTALSRDSYEAALRAAGNVCAAVDKVAMARRSSVVAGTTRNAFCIVRPPGHHAGPVGKVTCDHDRVGSHGFCLLNNVAIGASYARSHFKAQGINKIAILDFDVHHGNGTEECIRHLVHRVQDVPFETPFVSGTHRTHQYKPWRSEEDVSNVFFCSIHGYGPKDPKQEFPPGQYAGAWFYPGSGESTDKPTDKDQPIIINVGLPYQRGNLARQEWRRVLRSDILPQLVAFEPDLIFLSAGFDGHRSENVNWGYVGLMEHDFEWLTQSVVKVANKVCNGRVISVLEGGYNFHGRIASPFCRSVAAHARALVAGSQTTEPWNEVAMAHEAACEAAMILDATAKKHKTVAKREDDPSRDAERVDSSSMETTRTSKRMRKEVDYVALAAELTWESAATK</sequence>
<dbReference type="InterPro" id="IPR023696">
    <property type="entry name" value="Ureohydrolase_dom_sf"/>
</dbReference>
<dbReference type="Pfam" id="PF00850">
    <property type="entry name" value="Hist_deacetyl"/>
    <property type="match status" value="1"/>
</dbReference>
<dbReference type="SUPFAM" id="SSF48403">
    <property type="entry name" value="Ankyrin repeat"/>
    <property type="match status" value="1"/>
</dbReference>
<feature type="region of interest" description="Disordered" evidence="1">
    <location>
        <begin position="730"/>
        <end position="758"/>
    </location>
</feature>
<name>A0A397A448_APHAT</name>
<dbReference type="InterPro" id="IPR036770">
    <property type="entry name" value="Ankyrin_rpt-contain_sf"/>
</dbReference>
<dbReference type="CDD" id="cd11599">
    <property type="entry name" value="HDAC_classII_2"/>
    <property type="match status" value="1"/>
</dbReference>
<dbReference type="GO" id="GO:0005737">
    <property type="term" value="C:cytoplasm"/>
    <property type="evidence" value="ECO:0007669"/>
    <property type="project" value="TreeGrafter"/>
</dbReference>
<feature type="region of interest" description="Disordered" evidence="1">
    <location>
        <begin position="12"/>
        <end position="38"/>
    </location>
</feature>
<dbReference type="EMBL" id="QUTA01008807">
    <property type="protein sequence ID" value="RHY02603.1"/>
    <property type="molecule type" value="Genomic_DNA"/>
</dbReference>
<dbReference type="InterPro" id="IPR037138">
    <property type="entry name" value="His_deacetylse_dom_sf"/>
</dbReference>
<dbReference type="SUPFAM" id="SSF52768">
    <property type="entry name" value="Arginase/deacetylase"/>
    <property type="match status" value="1"/>
</dbReference>
<dbReference type="Gene3D" id="1.25.40.20">
    <property type="entry name" value="Ankyrin repeat-containing domain"/>
    <property type="match status" value="1"/>
</dbReference>
<dbReference type="InterPro" id="IPR023801">
    <property type="entry name" value="His_deacetylse_dom"/>
</dbReference>
<dbReference type="GO" id="GO:0040029">
    <property type="term" value="P:epigenetic regulation of gene expression"/>
    <property type="evidence" value="ECO:0007669"/>
    <property type="project" value="TreeGrafter"/>
</dbReference>
<dbReference type="Proteomes" id="UP000266239">
    <property type="component" value="Unassembled WGS sequence"/>
</dbReference>
<comment type="caution">
    <text evidence="3">The sequence shown here is derived from an EMBL/GenBank/DDBJ whole genome shotgun (WGS) entry which is preliminary data.</text>
</comment>
<dbReference type="Gene3D" id="3.40.800.20">
    <property type="entry name" value="Histone deacetylase domain"/>
    <property type="match status" value="1"/>
</dbReference>
<dbReference type="GO" id="GO:0004407">
    <property type="term" value="F:histone deacetylase activity"/>
    <property type="evidence" value="ECO:0007669"/>
    <property type="project" value="TreeGrafter"/>
</dbReference>
<feature type="non-terminal residue" evidence="3">
    <location>
        <position position="1"/>
    </location>
</feature>
<dbReference type="PANTHER" id="PTHR10625">
    <property type="entry name" value="HISTONE DEACETYLASE HDAC1-RELATED"/>
    <property type="match status" value="1"/>
</dbReference>
<evidence type="ECO:0000313" key="3">
    <source>
        <dbReference type="EMBL" id="RHY02603.1"/>
    </source>
</evidence>